<feature type="compositionally biased region" description="Basic residues" evidence="1">
    <location>
        <begin position="440"/>
        <end position="450"/>
    </location>
</feature>
<reference evidence="4" key="1">
    <citation type="submission" date="2016-10" db="EMBL/GenBank/DDBJ databases">
        <authorList>
            <person name="Jeantristanb JTB J.-T."/>
            <person name="Ricardo R."/>
        </authorList>
    </citation>
    <scope>NUCLEOTIDE SEQUENCE [LARGE SCALE GENOMIC DNA]</scope>
</reference>
<feature type="compositionally biased region" description="Polar residues" evidence="1">
    <location>
        <begin position="25"/>
        <end position="35"/>
    </location>
</feature>
<dbReference type="GO" id="GO:0006396">
    <property type="term" value="P:RNA processing"/>
    <property type="evidence" value="ECO:0007669"/>
    <property type="project" value="InterPro"/>
</dbReference>
<dbReference type="AlphaFoldDB" id="A0A2X0KMS2"/>
<dbReference type="InterPro" id="IPR000999">
    <property type="entry name" value="RNase_III_dom"/>
</dbReference>
<dbReference type="PROSITE" id="PS50142">
    <property type="entry name" value="RNASE_3_2"/>
    <property type="match status" value="1"/>
</dbReference>
<evidence type="ECO:0000256" key="1">
    <source>
        <dbReference type="SAM" id="MobiDB-lite"/>
    </source>
</evidence>
<organism evidence="3 4">
    <name type="scientific">Microbotryum saponariae</name>
    <dbReference type="NCBI Taxonomy" id="289078"/>
    <lineage>
        <taxon>Eukaryota</taxon>
        <taxon>Fungi</taxon>
        <taxon>Dikarya</taxon>
        <taxon>Basidiomycota</taxon>
        <taxon>Pucciniomycotina</taxon>
        <taxon>Microbotryomycetes</taxon>
        <taxon>Microbotryales</taxon>
        <taxon>Microbotryaceae</taxon>
        <taxon>Microbotryum</taxon>
    </lineage>
</organism>
<proteinExistence type="predicted"/>
<feature type="region of interest" description="Disordered" evidence="1">
    <location>
        <begin position="429"/>
        <end position="450"/>
    </location>
</feature>
<feature type="compositionally biased region" description="Basic and acidic residues" evidence="1">
    <location>
        <begin position="315"/>
        <end position="327"/>
    </location>
</feature>
<dbReference type="Gene3D" id="1.10.1520.10">
    <property type="entry name" value="Ribonuclease III domain"/>
    <property type="match status" value="1"/>
</dbReference>
<accession>A0A2X0KMS2</accession>
<sequence length="450" mass="48678">MMHITPRSKLVIRNQALLSAFQTKNRRASTLSTPAGTPCSRAPESSPDAPRRALATTTTIPTAESTDMMSPITPIDLDTVIPEPAISEKTTSTSDELELPSLPESFLVTRHAMSFGIPKIVPSLANKALAEVVFGQGRKGLTPDSPWYPNNLALLGDREASRVASQVILLALQMLENTRKPGQKTLNMSQLSSAMTTNKIMYEWAREVGLVQELERKGGMSEGQIKTISIKKLADHFETFLGALHVDQGTAGPDYFLAPLFVREYNRLLGVNLLLDGACSERSPRAFKAWIPNAISLEDYKHMQGVLEASNRTTGETDRLNTKRTDESTATASSPTSVPSKPLFPSKPSATVKTSGPVSKTPKSNKSKKPSIHTPPSASSLKKKAKANEPKSTLQPQVTPKKPTMRKLPQIKPKKVSVVMAKASVVEARAIPTTAVQSGKKGRGARAKAK</sequence>
<feature type="region of interest" description="Disordered" evidence="1">
    <location>
        <begin position="308"/>
        <end position="416"/>
    </location>
</feature>
<feature type="region of interest" description="Disordered" evidence="1">
    <location>
        <begin position="25"/>
        <end position="69"/>
    </location>
</feature>
<evidence type="ECO:0000259" key="2">
    <source>
        <dbReference type="PROSITE" id="PS50142"/>
    </source>
</evidence>
<dbReference type="InterPro" id="IPR036389">
    <property type="entry name" value="RNase_III_sf"/>
</dbReference>
<dbReference type="Proteomes" id="UP000249723">
    <property type="component" value="Unassembled WGS sequence"/>
</dbReference>
<feature type="compositionally biased region" description="Low complexity" evidence="1">
    <location>
        <begin position="52"/>
        <end position="63"/>
    </location>
</feature>
<protein>
    <submittedName>
        <fullName evidence="3">BZ3500_MvSof-1268-A1-R1_Chr12-2g03742 protein</fullName>
    </submittedName>
</protein>
<keyword evidence="4" id="KW-1185">Reference proteome</keyword>
<dbReference type="SUPFAM" id="SSF69065">
    <property type="entry name" value="RNase III domain-like"/>
    <property type="match status" value="1"/>
</dbReference>
<dbReference type="EMBL" id="FMWP01000052">
    <property type="protein sequence ID" value="SCZ94187.1"/>
    <property type="molecule type" value="Genomic_DNA"/>
</dbReference>
<evidence type="ECO:0000313" key="4">
    <source>
        <dbReference type="Proteomes" id="UP000249723"/>
    </source>
</evidence>
<dbReference type="GO" id="GO:0004525">
    <property type="term" value="F:ribonuclease III activity"/>
    <property type="evidence" value="ECO:0007669"/>
    <property type="project" value="InterPro"/>
</dbReference>
<gene>
    <name evidence="3" type="ORF">BZ3500_MVSOF-1268-A1-R1_CHR12-2G03742</name>
</gene>
<evidence type="ECO:0000313" key="3">
    <source>
        <dbReference type="EMBL" id="SCZ94187.1"/>
    </source>
</evidence>
<dbReference type="Pfam" id="PF00636">
    <property type="entry name" value="Ribonuclease_3"/>
    <property type="match status" value="1"/>
</dbReference>
<feature type="compositionally biased region" description="Low complexity" evidence="1">
    <location>
        <begin position="328"/>
        <end position="340"/>
    </location>
</feature>
<name>A0A2X0KMS2_9BASI</name>
<feature type="domain" description="RNase III" evidence="2">
    <location>
        <begin position="181"/>
        <end position="249"/>
    </location>
</feature>